<keyword evidence="9" id="KW-1185">Reference proteome</keyword>
<dbReference type="GO" id="GO:0005634">
    <property type="term" value="C:nucleus"/>
    <property type="evidence" value="ECO:0007669"/>
    <property type="project" value="UniProtKB-SubCell"/>
</dbReference>
<dbReference type="InterPro" id="IPR050815">
    <property type="entry name" value="TF_fung"/>
</dbReference>
<gene>
    <name evidence="8" type="ORF">B7463_g4737</name>
</gene>
<evidence type="ECO:0000259" key="7">
    <source>
        <dbReference type="SMART" id="SM00906"/>
    </source>
</evidence>
<evidence type="ECO:0000256" key="3">
    <source>
        <dbReference type="ARBA" id="ARBA00023015"/>
    </source>
</evidence>
<keyword evidence="3" id="KW-0805">Transcription regulation</keyword>
<evidence type="ECO:0000313" key="8">
    <source>
        <dbReference type="EMBL" id="RFU31608.1"/>
    </source>
</evidence>
<dbReference type="OrthoDB" id="3862662at2759"/>
<dbReference type="Pfam" id="PF04082">
    <property type="entry name" value="Fungal_trans"/>
    <property type="match status" value="1"/>
</dbReference>
<dbReference type="InterPro" id="IPR007219">
    <property type="entry name" value="XnlR_reg_dom"/>
</dbReference>
<feature type="domain" description="Xylanolytic transcriptional activator regulatory" evidence="7">
    <location>
        <begin position="182"/>
        <end position="260"/>
    </location>
</feature>
<dbReference type="SMART" id="SM00906">
    <property type="entry name" value="Fungal_trans"/>
    <property type="match status" value="1"/>
</dbReference>
<dbReference type="STRING" id="5539.A0A3E2HDX0"/>
<keyword evidence="5" id="KW-0539">Nucleus</keyword>
<evidence type="ECO:0000313" key="9">
    <source>
        <dbReference type="Proteomes" id="UP000258309"/>
    </source>
</evidence>
<comment type="caution">
    <text evidence="8">The sequence shown here is derived from an EMBL/GenBank/DDBJ whole genome shotgun (WGS) entry which is preliminary data.</text>
</comment>
<dbReference type="GO" id="GO:0003677">
    <property type="term" value="F:DNA binding"/>
    <property type="evidence" value="ECO:0007669"/>
    <property type="project" value="InterPro"/>
</dbReference>
<evidence type="ECO:0000256" key="6">
    <source>
        <dbReference type="SAM" id="MobiDB-lite"/>
    </source>
</evidence>
<evidence type="ECO:0000256" key="1">
    <source>
        <dbReference type="ARBA" id="ARBA00004123"/>
    </source>
</evidence>
<sequence length="467" mass="52941">MFNVLETRSASASDAQDELSGETHGLVTRFLLQPSPESLEFPTVYFLDYQAFKRSGQPISKVTFKVVPYVTASIGDPQTVAVEYFRKVHWWMPIISNKRLFDSMLNPLTEPDSELPLLLLAMKVILWNPSKQQSKDPKIETYLIAKRMIDEAVTAGLLSLQLLQAQVLLAVFGLGHAIYPAAYLSVGACARYGIALGVDISLRPDFQAQHPSINVLQIEERRRTWWAILILDRFLQLGNPRRPLSTEDPKPESLLPSDDEAFDQGNISGPSFPVSAAANVKMGALARMSQASYLLSHVYRYNHFRSETKSISDQQQEYWQLDNTIRSLLNLSYVEGELRRMAVCGQTSICYSALIALHDPDSFRTDPQHLQFAVDLLKPLADAMSWDSAIFLSGTLVSVNDASPLLLFWAYEAGTIYNRLMPHYERDTLELLYQMKEKLRIMSHRWQAGNAYLEILNSNETRMHWSS</sequence>
<protein>
    <recommendedName>
        <fullName evidence="7">Xylanolytic transcriptional activator regulatory domain-containing protein</fullName>
    </recommendedName>
</protein>
<evidence type="ECO:0000256" key="5">
    <source>
        <dbReference type="ARBA" id="ARBA00023242"/>
    </source>
</evidence>
<keyword evidence="4" id="KW-0804">Transcription</keyword>
<feature type="non-terminal residue" evidence="8">
    <location>
        <position position="1"/>
    </location>
</feature>
<reference evidence="8 9" key="1">
    <citation type="submission" date="2018-05" db="EMBL/GenBank/DDBJ databases">
        <title>Draft genome sequence of Scytalidium lignicola DSM 105466, a ubiquitous saprotrophic fungus.</title>
        <authorList>
            <person name="Buettner E."/>
            <person name="Gebauer A.M."/>
            <person name="Hofrichter M."/>
            <person name="Liers C."/>
            <person name="Kellner H."/>
        </authorList>
    </citation>
    <scope>NUCLEOTIDE SEQUENCE [LARGE SCALE GENOMIC DNA]</scope>
    <source>
        <strain evidence="8 9">DSM 105466</strain>
    </source>
</reference>
<dbReference type="GO" id="GO:0000981">
    <property type="term" value="F:DNA-binding transcription factor activity, RNA polymerase II-specific"/>
    <property type="evidence" value="ECO:0007669"/>
    <property type="project" value="InterPro"/>
</dbReference>
<keyword evidence="2" id="KW-0479">Metal-binding</keyword>
<accession>A0A3E2HDX0</accession>
<dbReference type="OMA" id="AMKVILW"/>
<name>A0A3E2HDX0_SCYLI</name>
<evidence type="ECO:0000256" key="4">
    <source>
        <dbReference type="ARBA" id="ARBA00023163"/>
    </source>
</evidence>
<dbReference type="EMBL" id="NCSJ02000072">
    <property type="protein sequence ID" value="RFU31608.1"/>
    <property type="molecule type" value="Genomic_DNA"/>
</dbReference>
<comment type="subcellular location">
    <subcellularLocation>
        <location evidence="1">Nucleus</location>
    </subcellularLocation>
</comment>
<feature type="region of interest" description="Disordered" evidence="6">
    <location>
        <begin position="241"/>
        <end position="260"/>
    </location>
</feature>
<dbReference type="PANTHER" id="PTHR47338">
    <property type="entry name" value="ZN(II)2CYS6 TRANSCRIPTION FACTOR (EUROFUNG)-RELATED"/>
    <property type="match status" value="1"/>
</dbReference>
<dbReference type="GO" id="GO:0008270">
    <property type="term" value="F:zinc ion binding"/>
    <property type="evidence" value="ECO:0007669"/>
    <property type="project" value="InterPro"/>
</dbReference>
<dbReference type="PANTHER" id="PTHR47338:SF20">
    <property type="entry name" value="ZN(II)2CYS6 TRANSCRIPTION FACTOR (EUROFUNG)"/>
    <property type="match status" value="1"/>
</dbReference>
<dbReference type="GO" id="GO:0006351">
    <property type="term" value="P:DNA-templated transcription"/>
    <property type="evidence" value="ECO:0007669"/>
    <property type="project" value="InterPro"/>
</dbReference>
<dbReference type="AlphaFoldDB" id="A0A3E2HDX0"/>
<proteinExistence type="predicted"/>
<organism evidence="8 9">
    <name type="scientific">Scytalidium lignicola</name>
    <name type="common">Hyphomycete</name>
    <dbReference type="NCBI Taxonomy" id="5539"/>
    <lineage>
        <taxon>Eukaryota</taxon>
        <taxon>Fungi</taxon>
        <taxon>Dikarya</taxon>
        <taxon>Ascomycota</taxon>
        <taxon>Pezizomycotina</taxon>
        <taxon>Leotiomycetes</taxon>
        <taxon>Leotiomycetes incertae sedis</taxon>
        <taxon>Scytalidium</taxon>
    </lineage>
</organism>
<feature type="non-terminal residue" evidence="8">
    <location>
        <position position="467"/>
    </location>
</feature>
<dbReference type="CDD" id="cd12148">
    <property type="entry name" value="fungal_TF_MHR"/>
    <property type="match status" value="1"/>
</dbReference>
<dbReference type="Proteomes" id="UP000258309">
    <property type="component" value="Unassembled WGS sequence"/>
</dbReference>
<evidence type="ECO:0000256" key="2">
    <source>
        <dbReference type="ARBA" id="ARBA00022723"/>
    </source>
</evidence>